<accession>A0A0R3QLB5</accession>
<sequence length="70" mass="7545">LSEILAPGGFFYVVALHSNDIIFSSAVHCIAAVQIQILSGSTGIQNAPVIRFNIFSSVKFRNGVGFNFGW</sequence>
<dbReference type="WBParaSite" id="BTMF_0000847601-mRNA-1">
    <property type="protein sequence ID" value="BTMF_0000847601-mRNA-1"/>
    <property type="gene ID" value="BTMF_0000847601"/>
</dbReference>
<dbReference type="AlphaFoldDB" id="A0A0R3QLB5"/>
<reference evidence="1" key="1">
    <citation type="submission" date="2017-02" db="UniProtKB">
        <authorList>
            <consortium name="WormBaseParasite"/>
        </authorList>
    </citation>
    <scope>IDENTIFICATION</scope>
</reference>
<organism evidence="1">
    <name type="scientific">Brugia timori</name>
    <dbReference type="NCBI Taxonomy" id="42155"/>
    <lineage>
        <taxon>Eukaryota</taxon>
        <taxon>Metazoa</taxon>
        <taxon>Ecdysozoa</taxon>
        <taxon>Nematoda</taxon>
        <taxon>Chromadorea</taxon>
        <taxon>Rhabditida</taxon>
        <taxon>Spirurina</taxon>
        <taxon>Spiruromorpha</taxon>
        <taxon>Filarioidea</taxon>
        <taxon>Onchocercidae</taxon>
        <taxon>Brugia</taxon>
    </lineage>
</organism>
<protein>
    <submittedName>
        <fullName evidence="1">Peptidase S1 domain-containing protein</fullName>
    </submittedName>
</protein>
<proteinExistence type="predicted"/>
<evidence type="ECO:0000313" key="1">
    <source>
        <dbReference type="WBParaSite" id="BTMF_0000847601-mRNA-1"/>
    </source>
</evidence>
<name>A0A0R3QLB5_9BILA</name>